<feature type="compositionally biased region" description="Low complexity" evidence="1">
    <location>
        <begin position="828"/>
        <end position="850"/>
    </location>
</feature>
<gene>
    <name evidence="2" type="ORF">QBC42DRAFT_57760</name>
</gene>
<feature type="region of interest" description="Disordered" evidence="1">
    <location>
        <begin position="1079"/>
        <end position="1110"/>
    </location>
</feature>
<sequence>MAGNIPQQMMLLQQQQQQHQKMNLTDQQRQTQTILHNYVLTTSQGIAPNSWQHQVLPQDRYQKVMSLFSSIALVSPAAASNVAVKYAMEIERPLWVNSPDRATWEQAVNQKLADLMRKRQANAPELQAQLAIDAARQAQAQQQHQLQQQQQHQMMMNQMVAARMGQPGQPGFPQMQNQMQMPTMPQQTPMGMNMMNPGMMQNRPDQRQFPMGMAQPRVPVADVAQLSPAERQQCNELVRQQLMTTPEPQKAQLRLLAQQQMNPTMRADYQAKNMDPLLFWFQRKALEHIKNQRAQQQQQQQQQQRGLVGNFMSQGQMNPAMMNQLQQGGPDNQMMGANMEAIRNEHQKALLAQHNGQVVVPASTGPGRNATPGPMGGLPPQGLQPGPNQMPRPTQMHQAFGLQPQNVKLENSMTQQQLQQAQAQARAMANHSMPSQPGALSGLPATSQSPGMNALNAPLRQPPVTMSQAGGQPVNPGNPQVGAKLNPHFNHQNNTRPQPISGPMNNAAMTAGVGPLPDGSVEPVMKTWGQHQRPMMDNGPQSKPNQAPGMPGQLQAAPNPLAVANPAQRPGPPGQQQPQFDRAKLMAIFKTPPMKNQMDSMDIPPALFPLVLKTLQAHGINTNGLDVRKWSQLWEFLQNNRAPPLVINHLLNHQMQHFIAIWSQKMKEAPSSTPALSAPGQNAPANAQQHAGQINLPPGFVFPPDCHHVTPEEMEAARRKDSRLINCDDATCTGYILNFKRKQFAVKAWAAYNNNNNGNNALPGAQRPPTAQGRPQQFMQPGSINPAGPRPTPQMQTPAQAPAQKPASAALSNTNTTVPTPELANKIQRPAQPQQQPQQSQQPQQQQPQNRPNPSPVPVQAPAPKNPNNLKRPSPDDVSEGAAQPGAAMQRPNPQLNRPGAFQQLSDAQIAKLSPDQKAKYEAAMRRGNQTEQVARLRAFVAEQQRVMNSQPSVEVPMTPEEYQEAQRKIRGILDCINKIKQSLMGWWTATGDNERMAKFWRVRIKIQKQFHDPEKMTRLLPTLTISHAELDHHWAVMQEIVAEVLKHGHEKPPGQRPPQQLSAENLEKQTQALKNVQLQKPAAPKSGQPPPAPTTTQAPYQFGVHQSPAGQPEYLSEQRLTQDNLVMPARKKMKTTPTSAPKPAAGSSSPVVKVPSPVVSRKPEPAVMVPKFMCPDASCEMSTTGFQTEEALNAHREEEHIRPFENPGEFMRENMAAALGLDAQGHPKPPTKAVGQEAAPSMKTSLSRQGQTPINKADMAATPMSRDGSMRRQGSNNGGQMAAPVEEAWAQTTIDPSNLFAGLSSTLDAVTGNVMADFGAYRSVTPNDTPESTASKDSGISEPTSDITEGAALDIDLNWQPLESDLLLDMNSFNMNMESLEGLDANMFEQQFSLDEVPNDFSKPFVFDNSFYMMDPSV</sequence>
<comment type="caution">
    <text evidence="2">The sequence shown here is derived from an EMBL/GenBank/DDBJ whole genome shotgun (WGS) entry which is preliminary data.</text>
</comment>
<feature type="region of interest" description="Disordered" evidence="1">
    <location>
        <begin position="1132"/>
        <end position="1159"/>
    </location>
</feature>
<accession>A0AAV9H9F5</accession>
<name>A0AAV9H9F5_9PEZI</name>
<reference evidence="2" key="1">
    <citation type="journal article" date="2023" name="Mol. Phylogenet. Evol.">
        <title>Genome-scale phylogeny and comparative genomics of the fungal order Sordariales.</title>
        <authorList>
            <person name="Hensen N."/>
            <person name="Bonometti L."/>
            <person name="Westerberg I."/>
            <person name="Brannstrom I.O."/>
            <person name="Guillou S."/>
            <person name="Cros-Aarteil S."/>
            <person name="Calhoun S."/>
            <person name="Haridas S."/>
            <person name="Kuo A."/>
            <person name="Mondo S."/>
            <person name="Pangilinan J."/>
            <person name="Riley R."/>
            <person name="LaButti K."/>
            <person name="Andreopoulos B."/>
            <person name="Lipzen A."/>
            <person name="Chen C."/>
            <person name="Yan M."/>
            <person name="Daum C."/>
            <person name="Ng V."/>
            <person name="Clum A."/>
            <person name="Steindorff A."/>
            <person name="Ohm R.A."/>
            <person name="Martin F."/>
            <person name="Silar P."/>
            <person name="Natvig D.O."/>
            <person name="Lalanne C."/>
            <person name="Gautier V."/>
            <person name="Ament-Velasquez S.L."/>
            <person name="Kruys A."/>
            <person name="Hutchinson M.I."/>
            <person name="Powell A.J."/>
            <person name="Barry K."/>
            <person name="Miller A.N."/>
            <person name="Grigoriev I.V."/>
            <person name="Debuchy R."/>
            <person name="Gladieux P."/>
            <person name="Hiltunen Thoren M."/>
            <person name="Johannesson H."/>
        </authorList>
    </citation>
    <scope>NUCLEOTIDE SEQUENCE</scope>
    <source>
        <strain evidence="2">PSN324</strain>
    </source>
</reference>
<feature type="compositionally biased region" description="Polar residues" evidence="1">
    <location>
        <begin position="1325"/>
        <end position="1347"/>
    </location>
</feature>
<feature type="region of interest" description="Disordered" evidence="1">
    <location>
        <begin position="1322"/>
        <end position="1347"/>
    </location>
</feature>
<dbReference type="EMBL" id="MU865197">
    <property type="protein sequence ID" value="KAK4456541.1"/>
    <property type="molecule type" value="Genomic_DNA"/>
</dbReference>
<evidence type="ECO:0000256" key="1">
    <source>
        <dbReference type="SAM" id="MobiDB-lite"/>
    </source>
</evidence>
<feature type="compositionally biased region" description="Polar residues" evidence="1">
    <location>
        <begin position="773"/>
        <end position="783"/>
    </location>
</feature>
<organism evidence="2 3">
    <name type="scientific">Cladorrhinum samala</name>
    <dbReference type="NCBI Taxonomy" id="585594"/>
    <lineage>
        <taxon>Eukaryota</taxon>
        <taxon>Fungi</taxon>
        <taxon>Dikarya</taxon>
        <taxon>Ascomycota</taxon>
        <taxon>Pezizomycotina</taxon>
        <taxon>Sordariomycetes</taxon>
        <taxon>Sordariomycetidae</taxon>
        <taxon>Sordariales</taxon>
        <taxon>Podosporaceae</taxon>
        <taxon>Cladorrhinum</taxon>
    </lineage>
</organism>
<feature type="region of interest" description="Disordered" evidence="1">
    <location>
        <begin position="1228"/>
        <end position="1281"/>
    </location>
</feature>
<feature type="region of interest" description="Disordered" evidence="1">
    <location>
        <begin position="532"/>
        <end position="554"/>
    </location>
</feature>
<feature type="compositionally biased region" description="Pro residues" evidence="1">
    <location>
        <begin position="851"/>
        <end position="865"/>
    </location>
</feature>
<keyword evidence="3" id="KW-1185">Reference proteome</keyword>
<protein>
    <recommendedName>
        <fullName evidence="4">C2H2-type domain-containing protein</fullName>
    </recommendedName>
</protein>
<reference evidence="2" key="2">
    <citation type="submission" date="2023-06" db="EMBL/GenBank/DDBJ databases">
        <authorList>
            <consortium name="Lawrence Berkeley National Laboratory"/>
            <person name="Mondo S.J."/>
            <person name="Hensen N."/>
            <person name="Bonometti L."/>
            <person name="Westerberg I."/>
            <person name="Brannstrom I.O."/>
            <person name="Guillou S."/>
            <person name="Cros-Aarteil S."/>
            <person name="Calhoun S."/>
            <person name="Haridas S."/>
            <person name="Kuo A."/>
            <person name="Pangilinan J."/>
            <person name="Riley R."/>
            <person name="Labutti K."/>
            <person name="Andreopoulos B."/>
            <person name="Lipzen A."/>
            <person name="Chen C."/>
            <person name="Yanf M."/>
            <person name="Daum C."/>
            <person name="Ng V."/>
            <person name="Clum A."/>
            <person name="Steindorff A."/>
            <person name="Ohm R."/>
            <person name="Martin F."/>
            <person name="Silar P."/>
            <person name="Natvig D."/>
            <person name="Lalanne C."/>
            <person name="Gautier V."/>
            <person name="Ament-Velasquez S.L."/>
            <person name="Kruys A."/>
            <person name="Hutchinson M.I."/>
            <person name="Powell A.J."/>
            <person name="Barry K."/>
            <person name="Miller A.N."/>
            <person name="Grigoriev I.V."/>
            <person name="Debuchy R."/>
            <person name="Gladieux P."/>
            <person name="Thoren M.H."/>
            <person name="Johannesson H."/>
        </authorList>
    </citation>
    <scope>NUCLEOTIDE SEQUENCE</scope>
    <source>
        <strain evidence="2">PSN324</strain>
    </source>
</reference>
<feature type="region of interest" description="Disordered" evidence="1">
    <location>
        <begin position="428"/>
        <end position="457"/>
    </location>
</feature>
<feature type="compositionally biased region" description="Polar residues" evidence="1">
    <location>
        <begin position="492"/>
        <end position="508"/>
    </location>
</feature>
<dbReference type="Proteomes" id="UP001321749">
    <property type="component" value="Unassembled WGS sequence"/>
</dbReference>
<feature type="compositionally biased region" description="Polar residues" evidence="1">
    <location>
        <begin position="1243"/>
        <end position="1255"/>
    </location>
</feature>
<feature type="compositionally biased region" description="Low complexity" evidence="1">
    <location>
        <begin position="1136"/>
        <end position="1159"/>
    </location>
</feature>
<feature type="compositionally biased region" description="Low complexity" evidence="1">
    <location>
        <begin position="793"/>
        <end position="810"/>
    </location>
</feature>
<proteinExistence type="predicted"/>
<evidence type="ECO:0008006" key="4">
    <source>
        <dbReference type="Google" id="ProtNLM"/>
    </source>
</evidence>
<feature type="region of interest" description="Disordered" evidence="1">
    <location>
        <begin position="758"/>
        <end position="900"/>
    </location>
</feature>
<evidence type="ECO:0000313" key="2">
    <source>
        <dbReference type="EMBL" id="KAK4456541.1"/>
    </source>
</evidence>
<evidence type="ECO:0000313" key="3">
    <source>
        <dbReference type="Proteomes" id="UP001321749"/>
    </source>
</evidence>
<feature type="region of interest" description="Disordered" evidence="1">
    <location>
        <begin position="492"/>
        <end position="512"/>
    </location>
</feature>